<keyword evidence="1" id="KW-1133">Transmembrane helix</keyword>
<evidence type="ECO:0000313" key="3">
    <source>
        <dbReference type="Proteomes" id="UP000828390"/>
    </source>
</evidence>
<dbReference type="Proteomes" id="UP000828390">
    <property type="component" value="Unassembled WGS sequence"/>
</dbReference>
<comment type="caution">
    <text evidence="2">The sequence shown here is derived from an EMBL/GenBank/DDBJ whole genome shotgun (WGS) entry which is preliminary data.</text>
</comment>
<proteinExistence type="predicted"/>
<evidence type="ECO:0000256" key="1">
    <source>
        <dbReference type="SAM" id="Phobius"/>
    </source>
</evidence>
<dbReference type="AlphaFoldDB" id="A0A9D4BTP4"/>
<feature type="transmembrane region" description="Helical" evidence="1">
    <location>
        <begin position="18"/>
        <end position="38"/>
    </location>
</feature>
<evidence type="ECO:0000313" key="2">
    <source>
        <dbReference type="EMBL" id="KAH3708167.1"/>
    </source>
</evidence>
<reference evidence="2" key="2">
    <citation type="submission" date="2020-11" db="EMBL/GenBank/DDBJ databases">
        <authorList>
            <person name="McCartney M.A."/>
            <person name="Auch B."/>
            <person name="Kono T."/>
            <person name="Mallez S."/>
            <person name="Becker A."/>
            <person name="Gohl D.M."/>
            <person name="Silverstein K.A.T."/>
            <person name="Koren S."/>
            <person name="Bechman K.B."/>
            <person name="Herman A."/>
            <person name="Abrahante J.E."/>
            <person name="Garbe J."/>
        </authorList>
    </citation>
    <scope>NUCLEOTIDE SEQUENCE</scope>
    <source>
        <strain evidence="2">Duluth1</strain>
        <tissue evidence="2">Whole animal</tissue>
    </source>
</reference>
<organism evidence="2 3">
    <name type="scientific">Dreissena polymorpha</name>
    <name type="common">Zebra mussel</name>
    <name type="synonym">Mytilus polymorpha</name>
    <dbReference type="NCBI Taxonomy" id="45954"/>
    <lineage>
        <taxon>Eukaryota</taxon>
        <taxon>Metazoa</taxon>
        <taxon>Spiralia</taxon>
        <taxon>Lophotrochozoa</taxon>
        <taxon>Mollusca</taxon>
        <taxon>Bivalvia</taxon>
        <taxon>Autobranchia</taxon>
        <taxon>Heteroconchia</taxon>
        <taxon>Euheterodonta</taxon>
        <taxon>Imparidentia</taxon>
        <taxon>Neoheterodontei</taxon>
        <taxon>Myida</taxon>
        <taxon>Dreissenoidea</taxon>
        <taxon>Dreissenidae</taxon>
        <taxon>Dreissena</taxon>
    </lineage>
</organism>
<dbReference type="EMBL" id="JAIWYP010000014">
    <property type="protein sequence ID" value="KAH3708167.1"/>
    <property type="molecule type" value="Genomic_DNA"/>
</dbReference>
<keyword evidence="3" id="KW-1185">Reference proteome</keyword>
<sequence>MPTSTNATTSTIRSATSWFPSLPLTIVLISVLCLKPVFPSRVVRSRTIWTSNS</sequence>
<keyword evidence="1" id="KW-0472">Membrane</keyword>
<name>A0A9D4BTP4_DREPO</name>
<accession>A0A9D4BTP4</accession>
<keyword evidence="1" id="KW-0812">Transmembrane</keyword>
<gene>
    <name evidence="2" type="ORF">DPMN_067607</name>
</gene>
<protein>
    <submittedName>
        <fullName evidence="2">Uncharacterized protein</fullName>
    </submittedName>
</protein>
<reference evidence="2" key="1">
    <citation type="journal article" date="2019" name="bioRxiv">
        <title>The Genome of the Zebra Mussel, Dreissena polymorpha: A Resource for Invasive Species Research.</title>
        <authorList>
            <person name="McCartney M.A."/>
            <person name="Auch B."/>
            <person name="Kono T."/>
            <person name="Mallez S."/>
            <person name="Zhang Y."/>
            <person name="Obille A."/>
            <person name="Becker A."/>
            <person name="Abrahante J.E."/>
            <person name="Garbe J."/>
            <person name="Badalamenti J.P."/>
            <person name="Herman A."/>
            <person name="Mangelson H."/>
            <person name="Liachko I."/>
            <person name="Sullivan S."/>
            <person name="Sone E.D."/>
            <person name="Koren S."/>
            <person name="Silverstein K.A.T."/>
            <person name="Beckman K.B."/>
            <person name="Gohl D.M."/>
        </authorList>
    </citation>
    <scope>NUCLEOTIDE SEQUENCE</scope>
    <source>
        <strain evidence="2">Duluth1</strain>
        <tissue evidence="2">Whole animal</tissue>
    </source>
</reference>